<evidence type="ECO:0000256" key="2">
    <source>
        <dbReference type="SAM" id="SignalP"/>
    </source>
</evidence>
<evidence type="ECO:0000313" key="4">
    <source>
        <dbReference type="Proteomes" id="UP000800097"/>
    </source>
</evidence>
<evidence type="ECO:0000313" key="3">
    <source>
        <dbReference type="EMBL" id="KAF2276973.1"/>
    </source>
</evidence>
<sequence>MFRAAAACLLACLSRVFALSSSLVVVDKRVIVSSVLLLDRPFGTKRDPPGLSQAVAKHADDEHAGDTVDGYEIYNGTDVANGTATINSNLDGYVHGGANGHGGEQATPSRHQERGPFKPGSLFDKDVLDAYAARNRAETELHKRLAAAGDAAATASYRSSTGSVNGEGWSYAERNPAASRVTQLIDNDTIGTNGTAGTADKKRMDGAAAPWAPPPRARHDSLIFSPASSSAWRPPMTRLDTGFSSLASLQTAASPEASSVNPTNDGIGSPAALVTPVTPVSATRSWNASPSRDNGFAAPAVSRGPARARSPVTSGPSAVGTGTAFGGLRARWANPGIHTAANGLATTTTMSSRSGQPRETTDHSYMWNNTANYVPRSGQPTDTTDRDYIWNKTAYYVPLYNRTAQSQNPRLSSLVAGALDRITDPIPEGSATTDRPGRPRPRPRVDSFVDPDSESGGRGRVALGDDEDETEELEARLKSIFFWQGRD</sequence>
<keyword evidence="4" id="KW-1185">Reference proteome</keyword>
<accession>A0A6A6JLI3</accession>
<feature type="region of interest" description="Disordered" evidence="1">
    <location>
        <begin position="284"/>
        <end position="320"/>
    </location>
</feature>
<evidence type="ECO:0000256" key="1">
    <source>
        <dbReference type="SAM" id="MobiDB-lite"/>
    </source>
</evidence>
<dbReference type="Proteomes" id="UP000800097">
    <property type="component" value="Unassembled WGS sequence"/>
</dbReference>
<reference evidence="3" key="1">
    <citation type="journal article" date="2020" name="Stud. Mycol.">
        <title>101 Dothideomycetes genomes: a test case for predicting lifestyles and emergence of pathogens.</title>
        <authorList>
            <person name="Haridas S."/>
            <person name="Albert R."/>
            <person name="Binder M."/>
            <person name="Bloem J."/>
            <person name="Labutti K."/>
            <person name="Salamov A."/>
            <person name="Andreopoulos B."/>
            <person name="Baker S."/>
            <person name="Barry K."/>
            <person name="Bills G."/>
            <person name="Bluhm B."/>
            <person name="Cannon C."/>
            <person name="Castanera R."/>
            <person name="Culley D."/>
            <person name="Daum C."/>
            <person name="Ezra D."/>
            <person name="Gonzalez J."/>
            <person name="Henrissat B."/>
            <person name="Kuo A."/>
            <person name="Liang C."/>
            <person name="Lipzen A."/>
            <person name="Lutzoni F."/>
            <person name="Magnuson J."/>
            <person name="Mondo S."/>
            <person name="Nolan M."/>
            <person name="Ohm R."/>
            <person name="Pangilinan J."/>
            <person name="Park H.-J."/>
            <person name="Ramirez L."/>
            <person name="Alfaro M."/>
            <person name="Sun H."/>
            <person name="Tritt A."/>
            <person name="Yoshinaga Y."/>
            <person name="Zwiers L.-H."/>
            <person name="Turgeon B."/>
            <person name="Goodwin S."/>
            <person name="Spatafora J."/>
            <person name="Crous P."/>
            <person name="Grigoriev I."/>
        </authorList>
    </citation>
    <scope>NUCLEOTIDE SEQUENCE</scope>
    <source>
        <strain evidence="3">CBS 379.55</strain>
    </source>
</reference>
<feature type="signal peptide" evidence="2">
    <location>
        <begin position="1"/>
        <end position="18"/>
    </location>
</feature>
<name>A0A6A6JLI3_WESOR</name>
<gene>
    <name evidence="3" type="ORF">EI97DRAFT_441745</name>
</gene>
<feature type="region of interest" description="Disordered" evidence="1">
    <location>
        <begin position="422"/>
        <end position="470"/>
    </location>
</feature>
<dbReference type="RefSeq" id="XP_033654512.1">
    <property type="nucleotide sequence ID" value="XM_033799715.1"/>
</dbReference>
<feature type="region of interest" description="Disordered" evidence="1">
    <location>
        <begin position="98"/>
        <end position="121"/>
    </location>
</feature>
<keyword evidence="2" id="KW-0732">Signal</keyword>
<organism evidence="3 4">
    <name type="scientific">Westerdykella ornata</name>
    <dbReference type="NCBI Taxonomy" id="318751"/>
    <lineage>
        <taxon>Eukaryota</taxon>
        <taxon>Fungi</taxon>
        <taxon>Dikarya</taxon>
        <taxon>Ascomycota</taxon>
        <taxon>Pezizomycotina</taxon>
        <taxon>Dothideomycetes</taxon>
        <taxon>Pleosporomycetidae</taxon>
        <taxon>Pleosporales</taxon>
        <taxon>Sporormiaceae</taxon>
        <taxon>Westerdykella</taxon>
    </lineage>
</organism>
<proteinExistence type="predicted"/>
<dbReference type="GeneID" id="54552890"/>
<dbReference type="AlphaFoldDB" id="A0A6A6JLI3"/>
<protein>
    <submittedName>
        <fullName evidence="3">Uncharacterized protein</fullName>
    </submittedName>
</protein>
<feature type="region of interest" description="Disordered" evidence="1">
    <location>
        <begin position="188"/>
        <end position="216"/>
    </location>
</feature>
<dbReference type="EMBL" id="ML986491">
    <property type="protein sequence ID" value="KAF2276973.1"/>
    <property type="molecule type" value="Genomic_DNA"/>
</dbReference>
<feature type="chain" id="PRO_5025531548" evidence="2">
    <location>
        <begin position="19"/>
        <end position="487"/>
    </location>
</feature>